<accession>A0A891H196</accession>
<evidence type="ECO:0000256" key="1">
    <source>
        <dbReference type="SAM" id="MobiDB-lite"/>
    </source>
</evidence>
<protein>
    <submittedName>
        <fullName evidence="2">Non structural protein 1</fullName>
    </submittedName>
</protein>
<dbReference type="EMBL" id="MT860235">
    <property type="protein sequence ID" value="QRK69409.1"/>
    <property type="molecule type" value="Genomic_DNA"/>
</dbReference>
<gene>
    <name evidence="2" type="primary">NS1</name>
</gene>
<feature type="compositionally biased region" description="Basic residues" evidence="1">
    <location>
        <begin position="228"/>
        <end position="242"/>
    </location>
</feature>
<sequence>MPRCTKHPLCAHKQPYCLCISCSGSNTECDGILSLDMERPDLQQGGSANHNQQERDCNLYCSETLRSTVSENPQGQPGHLGRTDTADNPYCAEGTRLSDSPGATTFSGFHFPAVGSTEWACYLRQFNKHLQSTNQTETIPTDNRRTRGELPAMDHVDSTHERQRTTLGISDTGSPVFGESPNNTADGPGNDTPAEPSHSMEIQRDGIVQPHRHESPIPGPSGQAANIGKKRREPTTQRKRKASSSEEDIYQSGPSSEEDEGSNVSFTFTREEESETEDTTGLGSRKRRRPNSPGGHRTSREWYAFIIHKENQEPNWKQSAAKYKQAPSFASFDHGDHYHIIFPGTATGNNVTRTRTRIGKYLGATAEGRTEIATTTIKVRWIKRFLLYCIRYGIETANIYGSTIRTTLTEISTLFKELFTDQSDGSPLGTLSAYKSLKGLRDLDLSEPY</sequence>
<feature type="region of interest" description="Disordered" evidence="1">
    <location>
        <begin position="68"/>
        <end position="96"/>
    </location>
</feature>
<reference evidence="2" key="1">
    <citation type="journal article" date="2021" name="Virol. J.">
        <title>Ever-increasing viral diversity associated with the red imported fire ant Solenopsis invicta (Formicidae: Hymenoptera).</title>
        <authorList>
            <person name="Xavier C.A.D."/>
            <person name="Allen M.L."/>
            <person name="Whitfield A.E."/>
        </authorList>
    </citation>
    <scope>NUCLEOTIDE SEQUENCE</scope>
    <source>
        <strain evidence="2">A:Mississipi</strain>
    </source>
</reference>
<feature type="region of interest" description="Disordered" evidence="1">
    <location>
        <begin position="133"/>
        <end position="300"/>
    </location>
</feature>
<feature type="compositionally biased region" description="Basic and acidic residues" evidence="1">
    <location>
        <begin position="142"/>
        <end position="164"/>
    </location>
</feature>
<organism evidence="2">
    <name type="scientific">Solenopsis invicta-associated densovirus</name>
    <dbReference type="NCBI Taxonomy" id="2810814"/>
    <lineage>
        <taxon>Viruses</taxon>
        <taxon>Monodnaviria</taxon>
        <taxon>Shotokuvirae</taxon>
        <taxon>Cossaviricota</taxon>
        <taxon>Quintoviricetes</taxon>
        <taxon>Piccovirales</taxon>
        <taxon>Parvoviridae</taxon>
        <taxon>Densovirinae</taxon>
    </lineage>
</organism>
<evidence type="ECO:0000313" key="2">
    <source>
        <dbReference type="EMBL" id="QRK69409.1"/>
    </source>
</evidence>
<proteinExistence type="predicted"/>
<name>A0A891H196_9VIRU</name>